<keyword evidence="2" id="KW-1185">Reference proteome</keyword>
<evidence type="ECO:0000313" key="2">
    <source>
        <dbReference type="Proteomes" id="UP001234297"/>
    </source>
</evidence>
<protein>
    <submittedName>
        <fullName evidence="1">Uncharacterized protein</fullName>
    </submittedName>
</protein>
<dbReference type="Proteomes" id="UP001234297">
    <property type="component" value="Chromosome 11"/>
</dbReference>
<proteinExistence type="predicted"/>
<name>A0ACC2KS25_PERAE</name>
<gene>
    <name evidence="1" type="ORF">MRB53_032340</name>
</gene>
<comment type="caution">
    <text evidence="1">The sequence shown here is derived from an EMBL/GenBank/DDBJ whole genome shotgun (WGS) entry which is preliminary data.</text>
</comment>
<organism evidence="1 2">
    <name type="scientific">Persea americana</name>
    <name type="common">Avocado</name>
    <dbReference type="NCBI Taxonomy" id="3435"/>
    <lineage>
        <taxon>Eukaryota</taxon>
        <taxon>Viridiplantae</taxon>
        <taxon>Streptophyta</taxon>
        <taxon>Embryophyta</taxon>
        <taxon>Tracheophyta</taxon>
        <taxon>Spermatophyta</taxon>
        <taxon>Magnoliopsida</taxon>
        <taxon>Magnoliidae</taxon>
        <taxon>Laurales</taxon>
        <taxon>Lauraceae</taxon>
        <taxon>Persea</taxon>
    </lineage>
</organism>
<accession>A0ACC2KS25</accession>
<evidence type="ECO:0000313" key="1">
    <source>
        <dbReference type="EMBL" id="KAJ8623810.1"/>
    </source>
</evidence>
<dbReference type="EMBL" id="CM056819">
    <property type="protein sequence ID" value="KAJ8623810.1"/>
    <property type="molecule type" value="Genomic_DNA"/>
</dbReference>
<sequence length="117" mass="13578">MVLNGKMILVVVVEFMRRDKGNSRVSRRDRIAEISRVLRRSQRRERWHLPLSRAFVRTKTFDFQISFSELLLRSSTVLVPNLYKFLSFGSGQLGLVGFYLGMMGIFGSSTKCRICRV</sequence>
<reference evidence="1 2" key="1">
    <citation type="journal article" date="2022" name="Hortic Res">
        <title>A haplotype resolved chromosomal level avocado genome allows analysis of novel avocado genes.</title>
        <authorList>
            <person name="Nath O."/>
            <person name="Fletcher S.J."/>
            <person name="Hayward A."/>
            <person name="Shaw L.M."/>
            <person name="Masouleh A.K."/>
            <person name="Furtado A."/>
            <person name="Henry R.J."/>
            <person name="Mitter N."/>
        </authorList>
    </citation>
    <scope>NUCLEOTIDE SEQUENCE [LARGE SCALE GENOMIC DNA]</scope>
    <source>
        <strain evidence="2">cv. Hass</strain>
    </source>
</reference>